<evidence type="ECO:0000313" key="2">
    <source>
        <dbReference type="EMBL" id="MCL9816386.1"/>
    </source>
</evidence>
<dbReference type="PANTHER" id="PTHR40042:SF1">
    <property type="entry name" value="DUF1405 DOMAIN-CONTAINING PROTEIN"/>
    <property type="match status" value="1"/>
</dbReference>
<dbReference type="PANTHER" id="PTHR40042">
    <property type="entry name" value="HYPOTHETICAL MEMBRANE SPANNING PROTEIN"/>
    <property type="match status" value="1"/>
</dbReference>
<dbReference type="Pfam" id="PF07187">
    <property type="entry name" value="DUF1405"/>
    <property type="match status" value="1"/>
</dbReference>
<dbReference type="EMBL" id="JAKRVX010000002">
    <property type="protein sequence ID" value="MCL9816386.1"/>
    <property type="molecule type" value="Genomic_DNA"/>
</dbReference>
<keyword evidence="1" id="KW-0472">Membrane</keyword>
<dbReference type="RefSeq" id="WP_174654376.1">
    <property type="nucleotide sequence ID" value="NZ_JAKRVX010000002.1"/>
</dbReference>
<keyword evidence="1" id="KW-0812">Transmembrane</keyword>
<feature type="transmembrane region" description="Helical" evidence="1">
    <location>
        <begin position="127"/>
        <end position="147"/>
    </location>
</feature>
<protein>
    <submittedName>
        <fullName evidence="2">DUF1405 domain-containing protein</fullName>
    </submittedName>
</protein>
<keyword evidence="3" id="KW-1185">Reference proteome</keyword>
<organism evidence="2 3">
    <name type="scientific">Natronocalculus amylovorans</name>
    <dbReference type="NCBI Taxonomy" id="2917812"/>
    <lineage>
        <taxon>Archaea</taxon>
        <taxon>Methanobacteriati</taxon>
        <taxon>Methanobacteriota</taxon>
        <taxon>Stenosarchaea group</taxon>
        <taxon>Halobacteria</taxon>
        <taxon>Halobacteriales</taxon>
        <taxon>Haloferacaceae</taxon>
        <taxon>Natronocalculus</taxon>
    </lineage>
</organism>
<reference evidence="2" key="2">
    <citation type="submission" date="2022-02" db="EMBL/GenBank/DDBJ databases">
        <authorList>
            <person name="Elcheninov A.G."/>
            <person name="Sorokin D.Y."/>
            <person name="Kublanov I.V."/>
        </authorList>
    </citation>
    <scope>NUCLEOTIDE SEQUENCE</scope>
    <source>
        <strain evidence="2">AArc-St2</strain>
    </source>
</reference>
<dbReference type="InterPro" id="IPR009845">
    <property type="entry name" value="DUF1405"/>
</dbReference>
<evidence type="ECO:0000313" key="3">
    <source>
        <dbReference type="Proteomes" id="UP001203207"/>
    </source>
</evidence>
<feature type="transmembrane region" description="Helical" evidence="1">
    <location>
        <begin position="156"/>
        <end position="175"/>
    </location>
</feature>
<feature type="transmembrane region" description="Helical" evidence="1">
    <location>
        <begin position="20"/>
        <end position="41"/>
    </location>
</feature>
<feature type="transmembrane region" description="Helical" evidence="1">
    <location>
        <begin position="187"/>
        <end position="208"/>
    </location>
</feature>
<accession>A0AAE3K7U1</accession>
<feature type="transmembrane region" description="Helical" evidence="1">
    <location>
        <begin position="86"/>
        <end position="107"/>
    </location>
</feature>
<proteinExistence type="predicted"/>
<reference evidence="2" key="1">
    <citation type="journal article" date="2022" name="Syst. Appl. Microbiol.">
        <title>Natronocalculus amylovorans gen. nov., sp. nov., and Natranaeroarchaeum aerophilus sp. nov., dominant culturable amylolytic natronoarchaea from hypersaline soda lakes in southwestern Siberia.</title>
        <authorList>
            <person name="Sorokin D.Y."/>
            <person name="Elcheninov A.G."/>
            <person name="Khizhniak T.V."/>
            <person name="Koenen M."/>
            <person name="Bale N.J."/>
            <person name="Damste J.S.S."/>
            <person name="Kublanov I.V."/>
        </authorList>
    </citation>
    <scope>NUCLEOTIDE SEQUENCE</scope>
    <source>
        <strain evidence="2">AArc-St2</strain>
    </source>
</reference>
<evidence type="ECO:0000256" key="1">
    <source>
        <dbReference type="SAM" id="Phobius"/>
    </source>
</evidence>
<dbReference type="Proteomes" id="UP001203207">
    <property type="component" value="Unassembled WGS sequence"/>
</dbReference>
<feature type="transmembrane region" description="Helical" evidence="1">
    <location>
        <begin position="53"/>
        <end position="74"/>
    </location>
</feature>
<dbReference type="AlphaFoldDB" id="A0AAE3K7U1"/>
<keyword evidence="1" id="KW-1133">Transmembrane helix</keyword>
<gene>
    <name evidence="2" type="ORF">AArcSt2_05450</name>
</gene>
<comment type="caution">
    <text evidence="2">The sequence shown here is derived from an EMBL/GenBank/DDBJ whole genome shotgun (WGS) entry which is preliminary data.</text>
</comment>
<sequence length="217" mass="24419">MASLRRPISEKSAEYYLSNAPSLVVLLLLNAMAFLVGILYYVETMPSVPTFLWPLYADSPTAIALATLSLATLLPNLNNRLRDAPINLPLAYLHTFAFVWLVKYGLWTFVALNRRVDLYIGFDIASLYAYWFILFTHLLFVVLAFVIPHYGKTTRGALITSLGLLLVNDIFDYGFGYHPPIRYEPGLFLATATVSLSIGSVLLASWMFDRLEQPSKI</sequence>
<name>A0AAE3K7U1_9EURY</name>